<dbReference type="GO" id="GO:0000155">
    <property type="term" value="F:phosphorelay sensor kinase activity"/>
    <property type="evidence" value="ECO:0007669"/>
    <property type="project" value="InterPro"/>
</dbReference>
<evidence type="ECO:0000256" key="7">
    <source>
        <dbReference type="SAM" id="Phobius"/>
    </source>
</evidence>
<sequence length="718" mass="79629">MDRHHNSKFVALLANALTWLVLLLCSVVMLGWILDLPALVKPIPNSSPTQVTTALSLGLCALSPILLRRNIAPRWATAPYALAIVIAGLSALSHWFEWASFINELVPSEVLERGAKPGQMSLMTALLLISIAGYGITYANLRATATLTVLGQAILVTLLGVTITFMGLQFSDLSDFLHVHGATGPGIFTIVGALCLILTQVTTSSDEHGLYIRLTDMTEVVATGIICGVVLFYGIVATSGPRDFSQTNLDRMAHFIEHRTAEIASSFHDVAAEAYVPKSPDRAGDASYLRACRNSRDTLVLSISYRYGAFRQVDCAYSGTHPSPGGSIYAYFENVGPEWGTNNPTATGSLIKYCDAETRCQLYATVATYANQSQSTMHLIILNVGLALRDFLAEELVVDRTLADQQLYRWISTLSEDSHLLEALASFDTVLAEAGFSRFQFKTQRIQTATEVMTFLLLAAVLTVFVLMQINQRTFYQFREASRQLSIRQYYSRRFVYAAAHDLRAPLRGIEQLSSWAKDDLDDNDTEAASRYMGLINSRIHHLSRLIEGILDLARLENRESQIEYQPLANAIEAAANLYRSPNIRIDTTYSPTNLHIQYEYDGLVRVLNNLIANAVSHHDKDEVYILISSNLYPDRVRILIEDNGPGIPESRHEMIFELFRSYSNNQGHTGVGMGLSMVRRLVEEWGGSIGVVSPCKMGRGARFEIEIPLDLVWKRGG</sequence>
<gene>
    <name evidence="9" type="ORF">HJ536_16595</name>
</gene>
<dbReference type="Pfam" id="PF00512">
    <property type="entry name" value="HisKA"/>
    <property type="match status" value="1"/>
</dbReference>
<keyword evidence="7" id="KW-0472">Membrane</keyword>
<dbReference type="PRINTS" id="PR00344">
    <property type="entry name" value="BCTRLSENSOR"/>
</dbReference>
<keyword evidence="7" id="KW-0812">Transmembrane</keyword>
<dbReference type="PANTHER" id="PTHR43711:SF31">
    <property type="entry name" value="HISTIDINE KINASE"/>
    <property type="match status" value="1"/>
</dbReference>
<dbReference type="CDD" id="cd00082">
    <property type="entry name" value="HisKA"/>
    <property type="match status" value="1"/>
</dbReference>
<dbReference type="EMBL" id="JABCJE010000010">
    <property type="protein sequence ID" value="NVO24976.1"/>
    <property type="molecule type" value="Genomic_DNA"/>
</dbReference>
<evidence type="ECO:0000256" key="1">
    <source>
        <dbReference type="ARBA" id="ARBA00000085"/>
    </source>
</evidence>
<feature type="transmembrane region" description="Helical" evidence="7">
    <location>
        <begin position="452"/>
        <end position="470"/>
    </location>
</feature>
<feature type="domain" description="Histidine kinase" evidence="8">
    <location>
        <begin position="498"/>
        <end position="712"/>
    </location>
</feature>
<comment type="caution">
    <text evidence="9">The sequence shown here is derived from an EMBL/GenBank/DDBJ whole genome shotgun (WGS) entry which is preliminary data.</text>
</comment>
<dbReference type="Gene3D" id="1.10.287.130">
    <property type="match status" value="1"/>
</dbReference>
<dbReference type="EC" id="2.7.13.3" evidence="2"/>
<keyword evidence="6" id="KW-0902">Two-component regulatory system</keyword>
<reference evidence="9 10" key="1">
    <citation type="submission" date="2020-04" db="EMBL/GenBank/DDBJ databases">
        <title>Donghicola sp., a member of the Rhodobacteraceae family isolated from mangrove forest in Thailand.</title>
        <authorList>
            <person name="Charoenyingcharoen P."/>
            <person name="Yukphan P."/>
        </authorList>
    </citation>
    <scope>NUCLEOTIDE SEQUENCE [LARGE SCALE GENOMIC DNA]</scope>
    <source>
        <strain evidence="9 10">B5-SW-15</strain>
    </source>
</reference>
<feature type="transmembrane region" description="Helical" evidence="7">
    <location>
        <begin position="49"/>
        <end position="67"/>
    </location>
</feature>
<dbReference type="InterPro" id="IPR003594">
    <property type="entry name" value="HATPase_dom"/>
</dbReference>
<evidence type="ECO:0000256" key="2">
    <source>
        <dbReference type="ARBA" id="ARBA00012438"/>
    </source>
</evidence>
<feature type="transmembrane region" description="Helical" evidence="7">
    <location>
        <begin position="176"/>
        <end position="199"/>
    </location>
</feature>
<dbReference type="InterPro" id="IPR036890">
    <property type="entry name" value="HATPase_C_sf"/>
</dbReference>
<dbReference type="SUPFAM" id="SSF55874">
    <property type="entry name" value="ATPase domain of HSP90 chaperone/DNA topoisomerase II/histidine kinase"/>
    <property type="match status" value="1"/>
</dbReference>
<evidence type="ECO:0000259" key="8">
    <source>
        <dbReference type="PROSITE" id="PS50109"/>
    </source>
</evidence>
<dbReference type="PROSITE" id="PS50109">
    <property type="entry name" value="HIS_KIN"/>
    <property type="match status" value="1"/>
</dbReference>
<protein>
    <recommendedName>
        <fullName evidence="2">histidine kinase</fullName>
        <ecNumber evidence="2">2.7.13.3</ecNumber>
    </recommendedName>
</protein>
<feature type="transmembrane region" description="Helical" evidence="7">
    <location>
        <begin position="118"/>
        <end position="137"/>
    </location>
</feature>
<dbReference type="InterPro" id="IPR050736">
    <property type="entry name" value="Sensor_HK_Regulatory"/>
</dbReference>
<dbReference type="Pfam" id="PF02518">
    <property type="entry name" value="HATPase_c"/>
    <property type="match status" value="1"/>
</dbReference>
<dbReference type="InterPro" id="IPR004358">
    <property type="entry name" value="Sig_transdc_His_kin-like_C"/>
</dbReference>
<evidence type="ECO:0000313" key="9">
    <source>
        <dbReference type="EMBL" id="NVO24976.1"/>
    </source>
</evidence>
<evidence type="ECO:0000256" key="3">
    <source>
        <dbReference type="ARBA" id="ARBA00022553"/>
    </source>
</evidence>
<dbReference type="AlphaFoldDB" id="A0A850Q776"/>
<dbReference type="PANTHER" id="PTHR43711">
    <property type="entry name" value="TWO-COMPONENT HISTIDINE KINASE"/>
    <property type="match status" value="1"/>
</dbReference>
<organism evidence="9 10">
    <name type="scientific">Donghicola mangrovi</name>
    <dbReference type="NCBI Taxonomy" id="2729614"/>
    <lineage>
        <taxon>Bacteria</taxon>
        <taxon>Pseudomonadati</taxon>
        <taxon>Pseudomonadota</taxon>
        <taxon>Alphaproteobacteria</taxon>
        <taxon>Rhodobacterales</taxon>
        <taxon>Roseobacteraceae</taxon>
        <taxon>Donghicola</taxon>
    </lineage>
</organism>
<keyword evidence="3" id="KW-0597">Phosphoprotein</keyword>
<dbReference type="Gene3D" id="3.30.565.10">
    <property type="entry name" value="Histidine kinase-like ATPase, C-terminal domain"/>
    <property type="match status" value="1"/>
</dbReference>
<evidence type="ECO:0000256" key="4">
    <source>
        <dbReference type="ARBA" id="ARBA00022679"/>
    </source>
</evidence>
<dbReference type="SMART" id="SM00388">
    <property type="entry name" value="HisKA"/>
    <property type="match status" value="1"/>
</dbReference>
<accession>A0A850Q776</accession>
<comment type="catalytic activity">
    <reaction evidence="1">
        <text>ATP + protein L-histidine = ADP + protein N-phospho-L-histidine.</text>
        <dbReference type="EC" id="2.7.13.3"/>
    </reaction>
</comment>
<feature type="transmembrane region" description="Helical" evidence="7">
    <location>
        <begin position="220"/>
        <end position="240"/>
    </location>
</feature>
<dbReference type="CDD" id="cd00075">
    <property type="entry name" value="HATPase"/>
    <property type="match status" value="1"/>
</dbReference>
<dbReference type="Proteomes" id="UP000592216">
    <property type="component" value="Unassembled WGS sequence"/>
</dbReference>
<dbReference type="RefSeq" id="WP_177158573.1">
    <property type="nucleotide sequence ID" value="NZ_JABCJE010000010.1"/>
</dbReference>
<dbReference type="InterPro" id="IPR003661">
    <property type="entry name" value="HisK_dim/P_dom"/>
</dbReference>
<name>A0A850Q776_9RHOB</name>
<keyword evidence="7" id="KW-1133">Transmembrane helix</keyword>
<feature type="transmembrane region" description="Helical" evidence="7">
    <location>
        <begin position="149"/>
        <end position="170"/>
    </location>
</feature>
<dbReference type="SUPFAM" id="SSF47384">
    <property type="entry name" value="Homodimeric domain of signal transducing histidine kinase"/>
    <property type="match status" value="1"/>
</dbReference>
<proteinExistence type="predicted"/>
<evidence type="ECO:0000256" key="6">
    <source>
        <dbReference type="ARBA" id="ARBA00023012"/>
    </source>
</evidence>
<keyword evidence="5 9" id="KW-0418">Kinase</keyword>
<feature type="transmembrane region" description="Helical" evidence="7">
    <location>
        <begin position="79"/>
        <end position="98"/>
    </location>
</feature>
<keyword evidence="4" id="KW-0808">Transferase</keyword>
<dbReference type="InterPro" id="IPR005467">
    <property type="entry name" value="His_kinase_dom"/>
</dbReference>
<evidence type="ECO:0000313" key="10">
    <source>
        <dbReference type="Proteomes" id="UP000592216"/>
    </source>
</evidence>
<feature type="transmembrane region" description="Helical" evidence="7">
    <location>
        <begin position="12"/>
        <end position="34"/>
    </location>
</feature>
<dbReference type="SMART" id="SM00387">
    <property type="entry name" value="HATPase_c"/>
    <property type="match status" value="1"/>
</dbReference>
<evidence type="ECO:0000256" key="5">
    <source>
        <dbReference type="ARBA" id="ARBA00022777"/>
    </source>
</evidence>
<dbReference type="InterPro" id="IPR036097">
    <property type="entry name" value="HisK_dim/P_sf"/>
</dbReference>